<evidence type="ECO:0000313" key="1">
    <source>
        <dbReference type="EMBL" id="KAJ6647550.1"/>
    </source>
</evidence>
<gene>
    <name evidence="1" type="ORF">Bhyg_02773</name>
</gene>
<accession>A0A9Q0NC25</accession>
<keyword evidence="2" id="KW-1185">Reference proteome</keyword>
<reference evidence="1" key="1">
    <citation type="submission" date="2022-07" db="EMBL/GenBank/DDBJ databases">
        <authorList>
            <person name="Trinca V."/>
            <person name="Uliana J.V.C."/>
            <person name="Torres T.T."/>
            <person name="Ward R.J."/>
            <person name="Monesi N."/>
        </authorList>
    </citation>
    <scope>NUCLEOTIDE SEQUENCE</scope>
    <source>
        <strain evidence="1">HSMRA1968</strain>
        <tissue evidence="1">Whole embryos</tissue>
    </source>
</reference>
<proteinExistence type="predicted"/>
<name>A0A9Q0NC25_9DIPT</name>
<dbReference type="AlphaFoldDB" id="A0A9Q0NC25"/>
<dbReference type="EMBL" id="WJQU01000001">
    <property type="protein sequence ID" value="KAJ6647550.1"/>
    <property type="molecule type" value="Genomic_DNA"/>
</dbReference>
<protein>
    <submittedName>
        <fullName evidence="1">Uncharacterized protein</fullName>
    </submittedName>
</protein>
<sequence>MPRIYRKWNTSLKMHSRYFRSQFWPNLNRDFYTKSDCANNGEEENDCLHRNSQDMSQYKMLPNDFYKSFSQTDVLKTGIARTTEIPNHGFLDFNFHYFGIKIGYRNSENLTTLTGAGELATVYGIDCKS</sequence>
<dbReference type="Proteomes" id="UP001151699">
    <property type="component" value="Chromosome A"/>
</dbReference>
<comment type="caution">
    <text evidence="1">The sequence shown here is derived from an EMBL/GenBank/DDBJ whole genome shotgun (WGS) entry which is preliminary data.</text>
</comment>
<evidence type="ECO:0000313" key="2">
    <source>
        <dbReference type="Proteomes" id="UP001151699"/>
    </source>
</evidence>
<organism evidence="1 2">
    <name type="scientific">Pseudolycoriella hygida</name>
    <dbReference type="NCBI Taxonomy" id="35572"/>
    <lineage>
        <taxon>Eukaryota</taxon>
        <taxon>Metazoa</taxon>
        <taxon>Ecdysozoa</taxon>
        <taxon>Arthropoda</taxon>
        <taxon>Hexapoda</taxon>
        <taxon>Insecta</taxon>
        <taxon>Pterygota</taxon>
        <taxon>Neoptera</taxon>
        <taxon>Endopterygota</taxon>
        <taxon>Diptera</taxon>
        <taxon>Nematocera</taxon>
        <taxon>Sciaroidea</taxon>
        <taxon>Sciaridae</taxon>
        <taxon>Pseudolycoriella</taxon>
    </lineage>
</organism>